<dbReference type="FunFam" id="1.25.40.10:FF:000158">
    <property type="entry name" value="pentatricopeptide repeat-containing protein At2g33680"/>
    <property type="match status" value="1"/>
</dbReference>
<dbReference type="PANTHER" id="PTHR47926:SF395">
    <property type="entry name" value="TETRATRICOPEPTIDE-LIKE HELICAL DOMAIN, DYW DOMAIN PROTEIN-RELATED"/>
    <property type="match status" value="1"/>
</dbReference>
<accession>A0AAE1UW65</accession>
<protein>
    <recommendedName>
        <fullName evidence="5">Pentatricopeptide repeat-containing protein</fullName>
    </recommendedName>
</protein>
<evidence type="ECO:0000313" key="3">
    <source>
        <dbReference type="EMBL" id="KAK4347123.1"/>
    </source>
</evidence>
<evidence type="ECO:0008006" key="5">
    <source>
        <dbReference type="Google" id="ProtNLM"/>
    </source>
</evidence>
<gene>
    <name evidence="3" type="ORF">RND71_033462</name>
</gene>
<keyword evidence="1" id="KW-0677">Repeat</keyword>
<sequence length="232" mass="26385">MEQRDVVSWTTLVTAYSQGSQWEAAIAVFSQMREEGFVFNQYTLAGTLVACASLCYLEYGRQLHGLLYKTGLQNESCTESALVDMYAKYNLVTETHHYACVVDLVGRVGLLSEAFEFIRKMPVELDEMVWQSLLSACRIHGDSELGEIAAKKILSVRPQYSATYVLLSNTYMESGNFREGTDLRSMMKTLGVRKEPGCSWITINDKAHKFYAGDQEHQQRDDIYLILEELRV</sequence>
<name>A0AAE1UW65_9SOLA</name>
<evidence type="ECO:0000256" key="1">
    <source>
        <dbReference type="ARBA" id="ARBA00022737"/>
    </source>
</evidence>
<dbReference type="PROSITE" id="PS51375">
    <property type="entry name" value="PPR"/>
    <property type="match status" value="1"/>
</dbReference>
<organism evidence="3 4">
    <name type="scientific">Anisodus tanguticus</name>
    <dbReference type="NCBI Taxonomy" id="243964"/>
    <lineage>
        <taxon>Eukaryota</taxon>
        <taxon>Viridiplantae</taxon>
        <taxon>Streptophyta</taxon>
        <taxon>Embryophyta</taxon>
        <taxon>Tracheophyta</taxon>
        <taxon>Spermatophyta</taxon>
        <taxon>Magnoliopsida</taxon>
        <taxon>eudicotyledons</taxon>
        <taxon>Gunneridae</taxon>
        <taxon>Pentapetalae</taxon>
        <taxon>asterids</taxon>
        <taxon>lamiids</taxon>
        <taxon>Solanales</taxon>
        <taxon>Solanaceae</taxon>
        <taxon>Solanoideae</taxon>
        <taxon>Hyoscyameae</taxon>
        <taxon>Anisodus</taxon>
    </lineage>
</organism>
<evidence type="ECO:0000313" key="4">
    <source>
        <dbReference type="Proteomes" id="UP001291623"/>
    </source>
</evidence>
<dbReference type="EMBL" id="JAVYJV010000018">
    <property type="protein sequence ID" value="KAK4347123.1"/>
    <property type="molecule type" value="Genomic_DNA"/>
</dbReference>
<dbReference type="InterPro" id="IPR046848">
    <property type="entry name" value="E_motif"/>
</dbReference>
<proteinExistence type="predicted"/>
<dbReference type="PANTHER" id="PTHR47926">
    <property type="entry name" value="PENTATRICOPEPTIDE REPEAT-CONTAINING PROTEIN"/>
    <property type="match status" value="1"/>
</dbReference>
<dbReference type="Pfam" id="PF20431">
    <property type="entry name" value="E_motif"/>
    <property type="match status" value="1"/>
</dbReference>
<dbReference type="Gene3D" id="1.25.40.10">
    <property type="entry name" value="Tetratricopeptide repeat domain"/>
    <property type="match status" value="2"/>
</dbReference>
<dbReference type="InterPro" id="IPR002885">
    <property type="entry name" value="PPR_rpt"/>
</dbReference>
<dbReference type="Proteomes" id="UP001291623">
    <property type="component" value="Unassembled WGS sequence"/>
</dbReference>
<dbReference type="InterPro" id="IPR046960">
    <property type="entry name" value="PPR_At4g14850-like_plant"/>
</dbReference>
<dbReference type="GO" id="GO:0003723">
    <property type="term" value="F:RNA binding"/>
    <property type="evidence" value="ECO:0007669"/>
    <property type="project" value="InterPro"/>
</dbReference>
<dbReference type="Pfam" id="PF13041">
    <property type="entry name" value="PPR_2"/>
    <property type="match status" value="1"/>
</dbReference>
<evidence type="ECO:0000256" key="2">
    <source>
        <dbReference type="PROSITE-ProRule" id="PRU00708"/>
    </source>
</evidence>
<feature type="repeat" description="PPR" evidence="2">
    <location>
        <begin position="5"/>
        <end position="39"/>
    </location>
</feature>
<dbReference type="InterPro" id="IPR011990">
    <property type="entry name" value="TPR-like_helical_dom_sf"/>
</dbReference>
<reference evidence="3" key="1">
    <citation type="submission" date="2023-12" db="EMBL/GenBank/DDBJ databases">
        <title>Genome assembly of Anisodus tanguticus.</title>
        <authorList>
            <person name="Wang Y.-J."/>
        </authorList>
    </citation>
    <scope>NUCLEOTIDE SEQUENCE</scope>
    <source>
        <strain evidence="3">KB-2021</strain>
        <tissue evidence="3">Leaf</tissue>
    </source>
</reference>
<comment type="caution">
    <text evidence="3">The sequence shown here is derived from an EMBL/GenBank/DDBJ whole genome shotgun (WGS) entry which is preliminary data.</text>
</comment>
<dbReference type="NCBIfam" id="TIGR00756">
    <property type="entry name" value="PPR"/>
    <property type="match status" value="1"/>
</dbReference>
<dbReference type="GO" id="GO:0099402">
    <property type="term" value="P:plant organ development"/>
    <property type="evidence" value="ECO:0007669"/>
    <property type="project" value="UniProtKB-ARBA"/>
</dbReference>
<dbReference type="GO" id="GO:0009451">
    <property type="term" value="P:RNA modification"/>
    <property type="evidence" value="ECO:0007669"/>
    <property type="project" value="InterPro"/>
</dbReference>
<dbReference type="AlphaFoldDB" id="A0AAE1UW65"/>
<keyword evidence="4" id="KW-1185">Reference proteome</keyword>